<evidence type="ECO:0000256" key="16">
    <source>
        <dbReference type="SAM" id="Phobius"/>
    </source>
</evidence>
<reference evidence="18" key="4">
    <citation type="submission" date="2025-09" db="UniProtKB">
        <authorList>
            <consortium name="Ensembl"/>
        </authorList>
    </citation>
    <scope>IDENTIFICATION</scope>
</reference>
<keyword evidence="3 14" id="KW-0812">Transmembrane</keyword>
<evidence type="ECO:0000256" key="1">
    <source>
        <dbReference type="ARBA" id="ARBA00004651"/>
    </source>
</evidence>
<keyword evidence="4 16" id="KW-1133">Transmembrane helix</keyword>
<evidence type="ECO:0000256" key="4">
    <source>
        <dbReference type="ARBA" id="ARBA00022989"/>
    </source>
</evidence>
<dbReference type="Ensembl" id="ENSAMXT00000012983.2">
    <property type="protein sequence ID" value="ENSAMXP00000012983.2"/>
    <property type="gene ID" value="ENSAMXG00000012627.2"/>
</dbReference>
<dbReference type="eggNOG" id="KOG3656">
    <property type="taxonomic scope" value="Eukaryota"/>
</dbReference>
<keyword evidence="10 14" id="KW-0807">Transducer</keyword>
<reference evidence="18" key="3">
    <citation type="submission" date="2025-08" db="UniProtKB">
        <authorList>
            <consortium name="Ensembl"/>
        </authorList>
    </citation>
    <scope>IDENTIFICATION</scope>
</reference>
<keyword evidence="5 14" id="KW-0297">G-protein coupled receptor</keyword>
<dbReference type="Proteomes" id="UP000018467">
    <property type="component" value="Unassembled WGS sequence"/>
</dbReference>
<dbReference type="GO" id="GO:0043408">
    <property type="term" value="P:regulation of MAPK cascade"/>
    <property type="evidence" value="ECO:0007669"/>
    <property type="project" value="InterPro"/>
</dbReference>
<comment type="subcellular location">
    <subcellularLocation>
        <location evidence="1">Cell membrane</location>
        <topology evidence="1">Multi-pass membrane protein</topology>
    </subcellularLocation>
</comment>
<evidence type="ECO:0000256" key="5">
    <source>
        <dbReference type="ARBA" id="ARBA00023040"/>
    </source>
</evidence>
<feature type="transmembrane region" description="Helical" evidence="16">
    <location>
        <begin position="227"/>
        <end position="249"/>
    </location>
</feature>
<feature type="transmembrane region" description="Helical" evidence="16">
    <location>
        <begin position="55"/>
        <end position="80"/>
    </location>
</feature>
<evidence type="ECO:0000259" key="17">
    <source>
        <dbReference type="PROSITE" id="PS50262"/>
    </source>
</evidence>
<evidence type="ECO:0000256" key="8">
    <source>
        <dbReference type="ARBA" id="ARBA00023170"/>
    </source>
</evidence>
<reference evidence="19" key="1">
    <citation type="submission" date="2013-03" db="EMBL/GenBank/DDBJ databases">
        <authorList>
            <person name="Jeffery W."/>
            <person name="Warren W."/>
            <person name="Wilson R.K."/>
        </authorList>
    </citation>
    <scope>NUCLEOTIDE SEQUENCE</scope>
    <source>
        <strain evidence="19">female</strain>
    </source>
</reference>
<dbReference type="STRING" id="7994.ENSAMXP00000012983"/>
<evidence type="ECO:0000313" key="18">
    <source>
        <dbReference type="Ensembl" id="ENSAMXP00000012983.2"/>
    </source>
</evidence>
<proteinExistence type="inferred from homology"/>
<evidence type="ECO:0000313" key="19">
    <source>
        <dbReference type="Proteomes" id="UP000018467"/>
    </source>
</evidence>
<protein>
    <recommendedName>
        <fullName evidence="12">Neuropeptide FF receptor 2</fullName>
    </recommendedName>
    <alternativeName>
        <fullName evidence="13">G-protein coupled receptor 74</fullName>
    </alternativeName>
</protein>
<dbReference type="HOGENOM" id="CLU_009579_6_1_1"/>
<comment type="similarity">
    <text evidence="14">Belongs to the G-protein coupled receptor 1 family.</text>
</comment>
<dbReference type="GO" id="GO:0008188">
    <property type="term" value="F:neuropeptide receptor activity"/>
    <property type="evidence" value="ECO:0007669"/>
    <property type="project" value="InterPro"/>
</dbReference>
<dbReference type="Gene3D" id="1.20.1070.10">
    <property type="entry name" value="Rhodopsin 7-helix transmembrane proteins"/>
    <property type="match status" value="1"/>
</dbReference>
<evidence type="ECO:0000256" key="6">
    <source>
        <dbReference type="ARBA" id="ARBA00023136"/>
    </source>
</evidence>
<keyword evidence="2" id="KW-1003">Cell membrane</keyword>
<comment type="function">
    <text evidence="11">Receptor for NPAF (A-18-F-amide) and NPFF (F-8-F-amide) neuropeptides, also known as morphine-modulating peptides. Can also be activated by a variety of naturally occurring or synthetic FMRF-amide like ligands. This receptor mediates its action by association with G proteins that activate a phosphatidylinositol-calcium second messenger system.</text>
</comment>
<reference evidence="19" key="2">
    <citation type="journal article" date="2014" name="Nat. Commun.">
        <title>The cavefish genome reveals candidate genes for eye loss.</title>
        <authorList>
            <person name="McGaugh S.E."/>
            <person name="Gross J.B."/>
            <person name="Aken B."/>
            <person name="Blin M."/>
            <person name="Borowsky R."/>
            <person name="Chalopin D."/>
            <person name="Hinaux H."/>
            <person name="Jeffery W.R."/>
            <person name="Keene A."/>
            <person name="Ma L."/>
            <person name="Minx P."/>
            <person name="Murphy D."/>
            <person name="O'Quin K.E."/>
            <person name="Retaux S."/>
            <person name="Rohner N."/>
            <person name="Searle S.M."/>
            <person name="Stahl B.A."/>
            <person name="Tabin C."/>
            <person name="Volff J.N."/>
            <person name="Yoshizawa M."/>
            <person name="Warren W.C."/>
        </authorList>
    </citation>
    <scope>NUCLEOTIDE SEQUENCE [LARGE SCALE GENOMIC DNA]</scope>
    <source>
        <strain evidence="19">female</strain>
    </source>
</reference>
<evidence type="ECO:0000256" key="14">
    <source>
        <dbReference type="RuleBase" id="RU000688"/>
    </source>
</evidence>
<evidence type="ECO:0000256" key="11">
    <source>
        <dbReference type="ARBA" id="ARBA00025478"/>
    </source>
</evidence>
<feature type="compositionally biased region" description="Gly residues" evidence="15">
    <location>
        <begin position="269"/>
        <end position="280"/>
    </location>
</feature>
<dbReference type="InterPro" id="IPR000276">
    <property type="entry name" value="GPCR_Rhodpsn"/>
</dbReference>
<feature type="domain" description="G-protein coupled receptors family 1 profile" evidence="17">
    <location>
        <begin position="71"/>
        <end position="358"/>
    </location>
</feature>
<evidence type="ECO:0000256" key="9">
    <source>
        <dbReference type="ARBA" id="ARBA00023180"/>
    </source>
</evidence>
<dbReference type="SMART" id="SM01381">
    <property type="entry name" value="7TM_GPCR_Srsx"/>
    <property type="match status" value="1"/>
</dbReference>
<evidence type="ECO:0000256" key="12">
    <source>
        <dbReference type="ARBA" id="ARBA00074416"/>
    </source>
</evidence>
<feature type="transmembrane region" description="Helical" evidence="16">
    <location>
        <begin position="342"/>
        <end position="361"/>
    </location>
</feature>
<dbReference type="FunFam" id="1.20.1070.10:FF:000137">
    <property type="entry name" value="neuropeptide FF receptor 2"/>
    <property type="match status" value="1"/>
</dbReference>
<keyword evidence="6 16" id="KW-0472">Membrane</keyword>
<evidence type="ECO:0000256" key="15">
    <source>
        <dbReference type="SAM" id="MobiDB-lite"/>
    </source>
</evidence>
<keyword evidence="9" id="KW-0325">Glycoprotein</keyword>
<evidence type="ECO:0000256" key="7">
    <source>
        <dbReference type="ARBA" id="ARBA00023157"/>
    </source>
</evidence>
<dbReference type="PRINTS" id="PR01570">
    <property type="entry name" value="NPFFRECEPTOR"/>
</dbReference>
<dbReference type="PRINTS" id="PR00237">
    <property type="entry name" value="GPCRRHODOPSN"/>
</dbReference>
<dbReference type="GeneTree" id="ENSGT01150000286926"/>
<dbReference type="GO" id="GO:0032870">
    <property type="term" value="P:cellular response to hormone stimulus"/>
    <property type="evidence" value="ECO:0007669"/>
    <property type="project" value="TreeGrafter"/>
</dbReference>
<feature type="transmembrane region" description="Helical" evidence="16">
    <location>
        <begin position="301"/>
        <end position="322"/>
    </location>
</feature>
<evidence type="ECO:0000256" key="2">
    <source>
        <dbReference type="ARBA" id="ARBA00022475"/>
    </source>
</evidence>
<dbReference type="GO" id="GO:0031628">
    <property type="term" value="F:opioid receptor binding"/>
    <property type="evidence" value="ECO:0007669"/>
    <property type="project" value="InterPro"/>
</dbReference>
<dbReference type="InterPro" id="IPR017452">
    <property type="entry name" value="GPCR_Rhodpsn_7TM"/>
</dbReference>
<keyword evidence="19" id="KW-1185">Reference proteome</keyword>
<organism evidence="18 19">
    <name type="scientific">Astyanax mexicanus</name>
    <name type="common">Blind cave fish</name>
    <name type="synonym">Astyanax fasciatus mexicanus</name>
    <dbReference type="NCBI Taxonomy" id="7994"/>
    <lineage>
        <taxon>Eukaryota</taxon>
        <taxon>Metazoa</taxon>
        <taxon>Chordata</taxon>
        <taxon>Craniata</taxon>
        <taxon>Vertebrata</taxon>
        <taxon>Euteleostomi</taxon>
        <taxon>Actinopterygii</taxon>
        <taxon>Neopterygii</taxon>
        <taxon>Teleostei</taxon>
        <taxon>Ostariophysi</taxon>
        <taxon>Characiformes</taxon>
        <taxon>Characoidei</taxon>
        <taxon>Acestrorhamphidae</taxon>
        <taxon>Acestrorhamphinae</taxon>
        <taxon>Astyanax</taxon>
    </lineage>
</organism>
<feature type="region of interest" description="Disordered" evidence="15">
    <location>
        <begin position="264"/>
        <end position="287"/>
    </location>
</feature>
<dbReference type="PROSITE" id="PS50262">
    <property type="entry name" value="G_PROTEIN_RECEP_F1_2"/>
    <property type="match status" value="1"/>
</dbReference>
<dbReference type="GO" id="GO:0005886">
    <property type="term" value="C:plasma membrane"/>
    <property type="evidence" value="ECO:0007669"/>
    <property type="project" value="UniProtKB-SubCell"/>
</dbReference>
<evidence type="ECO:0000256" key="3">
    <source>
        <dbReference type="ARBA" id="ARBA00022692"/>
    </source>
</evidence>
<dbReference type="SUPFAM" id="SSF81321">
    <property type="entry name" value="Family A G protein-coupled receptor-like"/>
    <property type="match status" value="1"/>
</dbReference>
<keyword evidence="7" id="KW-1015">Disulfide bond</keyword>
<accession>W5KZH1</accession>
<feature type="transmembrane region" description="Helical" evidence="16">
    <location>
        <begin position="171"/>
        <end position="193"/>
    </location>
</feature>
<dbReference type="InterPro" id="IPR005397">
    <property type="entry name" value="NPFF_rcpt_2"/>
</dbReference>
<dbReference type="PROSITE" id="PS00237">
    <property type="entry name" value="G_PROTEIN_RECEP_F1_1"/>
    <property type="match status" value="1"/>
</dbReference>
<name>W5KZH1_ASTMX</name>
<evidence type="ECO:0000256" key="10">
    <source>
        <dbReference type="ARBA" id="ARBA00023224"/>
    </source>
</evidence>
<dbReference type="InterPro" id="IPR005395">
    <property type="entry name" value="NPFF_rcpt"/>
</dbReference>
<keyword evidence="8 14" id="KW-0675">Receptor</keyword>
<dbReference type="Bgee" id="ENSAMXG00000012627">
    <property type="expression patterns" value="Expressed in brain and 2 other cell types or tissues"/>
</dbReference>
<feature type="transmembrane region" description="Helical" evidence="16">
    <location>
        <begin position="92"/>
        <end position="112"/>
    </location>
</feature>
<dbReference type="GO" id="GO:0042277">
    <property type="term" value="F:peptide binding"/>
    <property type="evidence" value="ECO:0007669"/>
    <property type="project" value="TreeGrafter"/>
</dbReference>
<feature type="transmembrane region" description="Helical" evidence="16">
    <location>
        <begin position="132"/>
        <end position="150"/>
    </location>
</feature>
<dbReference type="PANTHER" id="PTHR24241">
    <property type="entry name" value="NEUROPEPTIDE RECEPTOR-RELATED G-PROTEIN COUPLED RECEPTOR"/>
    <property type="match status" value="1"/>
</dbReference>
<dbReference type="PRINTS" id="PR01572">
    <property type="entry name" value="NPFFRECEPTR2"/>
</dbReference>
<evidence type="ECO:0000256" key="13">
    <source>
        <dbReference type="ARBA" id="ARBA00083913"/>
    </source>
</evidence>
<dbReference type="PANTHER" id="PTHR24241:SF132">
    <property type="entry name" value="NEUROPEPTIDE FF RECEPTOR 2"/>
    <property type="match status" value="1"/>
</dbReference>
<sequence length="463" mass="51553">MAMKLLKFNSTVSSVPLPTLENFENISLDSSFYHQLPGPNITYVDFYLHEPSVSAIFIVSYLLIFVVCMVGNGLVCFIVLRSKSMRTVTNLFILNLAISDLLVGIFCMPTTLVDNIITGWPFGSLVCKLSGMVQGISVSASVFTLVVIAVDRFRCIVYPFKQKLTISTSTVIIVIIWVLAISIMCPSGVMLQVTKESRVSILLGESNATRPFYWCRENWPSQEMRKIYTTVLFANIYLAPLTLIVIMYARIGITLFKTAVPVPTRAGGSDSGTGSGSGKEGGYEGRGHTVSRKKKRVIKMLLVVALLFILSWLPLWTLMMLSDYASLSEYQHRVINIYVYPLAHWLAFCNSSVNPIIYGFFNENFRRGFQIVFKLQFCSAQRGKRRSYSHRVQGNAVLPTNLHLTKVSEIGSGACRPGLGLPQGINIVGNGKSLGESSQSSEHENVKKQDLIMEDLEKVIYDL</sequence>
<dbReference type="Pfam" id="PF00001">
    <property type="entry name" value="7tm_1"/>
    <property type="match status" value="1"/>
</dbReference>
<dbReference type="AlphaFoldDB" id="W5KZH1"/>